<organism evidence="7 8">
    <name type="scientific">Cladophialophora psammophila CBS 110553</name>
    <dbReference type="NCBI Taxonomy" id="1182543"/>
    <lineage>
        <taxon>Eukaryota</taxon>
        <taxon>Fungi</taxon>
        <taxon>Dikarya</taxon>
        <taxon>Ascomycota</taxon>
        <taxon>Pezizomycotina</taxon>
        <taxon>Eurotiomycetes</taxon>
        <taxon>Chaetothyriomycetidae</taxon>
        <taxon>Chaetothyriales</taxon>
        <taxon>Herpotrichiellaceae</taxon>
        <taxon>Cladophialophora</taxon>
    </lineage>
</organism>
<dbReference type="AlphaFoldDB" id="W9XHF6"/>
<evidence type="ECO:0000256" key="5">
    <source>
        <dbReference type="ARBA" id="ARBA00023242"/>
    </source>
</evidence>
<evidence type="ECO:0008006" key="9">
    <source>
        <dbReference type="Google" id="ProtNLM"/>
    </source>
</evidence>
<dbReference type="EMBL" id="AMGX01000001">
    <property type="protein sequence ID" value="EXJ76351.1"/>
    <property type="molecule type" value="Genomic_DNA"/>
</dbReference>
<dbReference type="Gene3D" id="6.10.280.160">
    <property type="entry name" value="Mediator of RNA polymerase II transcription subunit 22"/>
    <property type="match status" value="1"/>
</dbReference>
<comment type="subcellular location">
    <subcellularLocation>
        <location evidence="1">Nucleus</location>
    </subcellularLocation>
</comment>
<accession>W9XHF6</accession>
<dbReference type="RefSeq" id="XP_007739668.1">
    <property type="nucleotide sequence ID" value="XM_007741478.1"/>
</dbReference>
<dbReference type="PANTHER" id="PTHR12434:SF6">
    <property type="entry name" value="MEDIATOR OF RNA POLYMERASE II TRANSCRIPTION SUBUNIT 22"/>
    <property type="match status" value="1"/>
</dbReference>
<keyword evidence="5" id="KW-0539">Nucleus</keyword>
<evidence type="ECO:0000256" key="6">
    <source>
        <dbReference type="SAM" id="MobiDB-lite"/>
    </source>
</evidence>
<name>W9XHF6_9EURO</name>
<keyword evidence="4" id="KW-0804">Transcription</keyword>
<dbReference type="InterPro" id="IPR009332">
    <property type="entry name" value="Med22"/>
</dbReference>
<dbReference type="PANTHER" id="PTHR12434">
    <property type="entry name" value="MEDIATOR OF RNA POLYMERASE II TRANSCRIPTION SUBUNIT 22"/>
    <property type="match status" value="1"/>
</dbReference>
<sequence length="155" mass="16882">MESTTKREAVSDAVPSAKFLQARITTLSTTLIKRLENILAVALDDTAGQPAAGTGNPPAPPSLIDTAVQQFQLDVESTAIVRAAEEIMMLTRTMKEIWLFGGLDTLAGDHDGRDPNGQDEAARRKMEDDVKVVEAGFKKFLEKYETTLDLSDSKD</sequence>
<evidence type="ECO:0000256" key="4">
    <source>
        <dbReference type="ARBA" id="ARBA00023163"/>
    </source>
</evidence>
<evidence type="ECO:0000313" key="8">
    <source>
        <dbReference type="Proteomes" id="UP000019471"/>
    </source>
</evidence>
<dbReference type="Proteomes" id="UP000019471">
    <property type="component" value="Unassembled WGS sequence"/>
</dbReference>
<keyword evidence="8" id="KW-1185">Reference proteome</keyword>
<keyword evidence="3" id="KW-0805">Transcription regulation</keyword>
<evidence type="ECO:0000256" key="3">
    <source>
        <dbReference type="ARBA" id="ARBA00023015"/>
    </source>
</evidence>
<comment type="similarity">
    <text evidence="2">Belongs to the Mediator complex subunit 22 family.</text>
</comment>
<dbReference type="STRING" id="1182543.W9XHF6"/>
<dbReference type="GO" id="GO:0006357">
    <property type="term" value="P:regulation of transcription by RNA polymerase II"/>
    <property type="evidence" value="ECO:0007669"/>
    <property type="project" value="InterPro"/>
</dbReference>
<dbReference type="HOGENOM" id="CLU_117263_0_0_1"/>
<dbReference type="Pfam" id="PF06179">
    <property type="entry name" value="Med22"/>
    <property type="match status" value="1"/>
</dbReference>
<proteinExistence type="inferred from homology"/>
<protein>
    <recommendedName>
        <fullName evidence="9">Mediator of RNA polymerase II transcription subunit 22</fullName>
    </recommendedName>
</protein>
<dbReference type="GO" id="GO:0003712">
    <property type="term" value="F:transcription coregulator activity"/>
    <property type="evidence" value="ECO:0007669"/>
    <property type="project" value="InterPro"/>
</dbReference>
<comment type="caution">
    <text evidence="7">The sequence shown here is derived from an EMBL/GenBank/DDBJ whole genome shotgun (WGS) entry which is preliminary data.</text>
</comment>
<gene>
    <name evidence="7" type="ORF">A1O5_00859</name>
</gene>
<dbReference type="GO" id="GO:0016592">
    <property type="term" value="C:mediator complex"/>
    <property type="evidence" value="ECO:0007669"/>
    <property type="project" value="InterPro"/>
</dbReference>
<evidence type="ECO:0000256" key="1">
    <source>
        <dbReference type="ARBA" id="ARBA00004123"/>
    </source>
</evidence>
<evidence type="ECO:0000256" key="2">
    <source>
        <dbReference type="ARBA" id="ARBA00005942"/>
    </source>
</evidence>
<reference evidence="7 8" key="1">
    <citation type="submission" date="2013-03" db="EMBL/GenBank/DDBJ databases">
        <title>The Genome Sequence of Cladophialophora psammophila CBS 110553.</title>
        <authorList>
            <consortium name="The Broad Institute Genomics Platform"/>
            <person name="Cuomo C."/>
            <person name="de Hoog S."/>
            <person name="Gorbushina A."/>
            <person name="Walker B."/>
            <person name="Young S.K."/>
            <person name="Zeng Q."/>
            <person name="Gargeya S."/>
            <person name="Fitzgerald M."/>
            <person name="Haas B."/>
            <person name="Abouelleil A."/>
            <person name="Allen A.W."/>
            <person name="Alvarado L."/>
            <person name="Arachchi H.M."/>
            <person name="Berlin A.M."/>
            <person name="Chapman S.B."/>
            <person name="Gainer-Dewar J."/>
            <person name="Goldberg J."/>
            <person name="Griggs A."/>
            <person name="Gujja S."/>
            <person name="Hansen M."/>
            <person name="Howarth C."/>
            <person name="Imamovic A."/>
            <person name="Ireland A."/>
            <person name="Larimer J."/>
            <person name="McCowan C."/>
            <person name="Murphy C."/>
            <person name="Pearson M."/>
            <person name="Poon T.W."/>
            <person name="Priest M."/>
            <person name="Roberts A."/>
            <person name="Saif S."/>
            <person name="Shea T."/>
            <person name="Sisk P."/>
            <person name="Sykes S."/>
            <person name="Wortman J."/>
            <person name="Nusbaum C."/>
            <person name="Birren B."/>
        </authorList>
    </citation>
    <scope>NUCLEOTIDE SEQUENCE [LARGE SCALE GENOMIC DNA]</scope>
    <source>
        <strain evidence="7 8">CBS 110553</strain>
    </source>
</reference>
<feature type="region of interest" description="Disordered" evidence="6">
    <location>
        <begin position="108"/>
        <end position="127"/>
    </location>
</feature>
<evidence type="ECO:0000313" key="7">
    <source>
        <dbReference type="EMBL" id="EXJ76351.1"/>
    </source>
</evidence>
<dbReference type="eggNOG" id="ENOG502SD63">
    <property type="taxonomic scope" value="Eukaryota"/>
</dbReference>
<dbReference type="OrthoDB" id="203279at2759"/>
<dbReference type="GeneID" id="19185595"/>